<feature type="region of interest" description="Disordered" evidence="1">
    <location>
        <begin position="114"/>
        <end position="138"/>
    </location>
</feature>
<protein>
    <submittedName>
        <fullName evidence="2">COGs COG3558</fullName>
    </submittedName>
</protein>
<feature type="compositionally biased region" description="Basic and acidic residues" evidence="1">
    <location>
        <begin position="10"/>
        <end position="29"/>
    </location>
</feature>
<proteinExistence type="predicted"/>
<feature type="region of interest" description="Disordered" evidence="1">
    <location>
        <begin position="1"/>
        <end position="41"/>
    </location>
</feature>
<accession>A0A6J4T747</accession>
<evidence type="ECO:0000313" key="2">
    <source>
        <dbReference type="EMBL" id="CAA9515322.1"/>
    </source>
</evidence>
<feature type="non-terminal residue" evidence="2">
    <location>
        <position position="1"/>
    </location>
</feature>
<feature type="non-terminal residue" evidence="2">
    <location>
        <position position="138"/>
    </location>
</feature>
<dbReference type="EMBL" id="CADCVV010000184">
    <property type="protein sequence ID" value="CAA9515322.1"/>
    <property type="molecule type" value="Genomic_DNA"/>
</dbReference>
<reference evidence="2" key="1">
    <citation type="submission" date="2020-02" db="EMBL/GenBank/DDBJ databases">
        <authorList>
            <person name="Meier V. D."/>
        </authorList>
    </citation>
    <scope>NUCLEOTIDE SEQUENCE</scope>
    <source>
        <strain evidence="2">AVDCRST_MAG17</strain>
    </source>
</reference>
<feature type="compositionally biased region" description="Basic and acidic residues" evidence="1">
    <location>
        <begin position="115"/>
        <end position="138"/>
    </location>
</feature>
<sequence length="138" mass="15605">GPPTARPALHRGERAPESRGGRGCLEHMRRREGRRRLHAGLGLAQPRRVLRGPRGDRRLPPKQVGARARLPAPQGTLGLRRQSHLGALRVRVARPRRAVVALVRQRALGVRRARLHEPPRRLDQRRPDRGVRAPTDRL</sequence>
<organism evidence="2">
    <name type="scientific">uncultured Solirubrobacterales bacterium</name>
    <dbReference type="NCBI Taxonomy" id="768556"/>
    <lineage>
        <taxon>Bacteria</taxon>
        <taxon>Bacillati</taxon>
        <taxon>Actinomycetota</taxon>
        <taxon>Thermoleophilia</taxon>
        <taxon>Solirubrobacterales</taxon>
        <taxon>environmental samples</taxon>
    </lineage>
</organism>
<gene>
    <name evidence="2" type="ORF">AVDCRST_MAG17-2243</name>
</gene>
<evidence type="ECO:0000256" key="1">
    <source>
        <dbReference type="SAM" id="MobiDB-lite"/>
    </source>
</evidence>
<dbReference type="AlphaFoldDB" id="A0A6J4T747"/>
<name>A0A6J4T747_9ACTN</name>